<evidence type="ECO:0000256" key="1">
    <source>
        <dbReference type="ARBA" id="ARBA00013160"/>
    </source>
</evidence>
<dbReference type="Gene3D" id="1.10.240.10">
    <property type="entry name" value="Tyrosyl-Transfer RNA Synthetase"/>
    <property type="match status" value="1"/>
</dbReference>
<dbReference type="GO" id="GO:0005829">
    <property type="term" value="C:cytosol"/>
    <property type="evidence" value="ECO:0007669"/>
    <property type="project" value="TreeGrafter"/>
</dbReference>
<keyword evidence="9" id="KW-0694">RNA-binding</keyword>
<keyword evidence="2 10" id="KW-0436">Ligase</keyword>
<sequence length="406" mass="46437">MENNIKIDKEKIKIIDELLERSVAEILPTKEAFKELLLSGKKIRFYIGTDATGSSLHLGHATNYIVFEKLRKLGHEAILLIGDFTARIGDPSDKTSARQQLSREDVKENIKTWMKQLEPLIDFNDKINPPLVKYNHDWLAKLNFEDLIGIASNFTVQRMLERDMFEKRLKEEKPIYVHEFFYPLMQGYDSVAMDVDMELCGNDQKFNALAGRTLQKKYNNKEKFVFITTLLVNPVTGEKMMSKSLGTGIFLDSSVNDMFGKVMTQADENIAQLFVDCTFVPMDEIKDIKKKLKNNEVNPRDLKMDLAYEIVKIYHGEQKAKEAKNYFVSTFSKKEVPTEMTELKPSAYDLVSILVEAKFVSSKTDARRVIEQGGVKVDSQVIKDTNFTVLAGSVVQKGKINFLKVK</sequence>
<keyword evidence="3 10" id="KW-0547">Nucleotide-binding</keyword>
<evidence type="ECO:0000256" key="7">
    <source>
        <dbReference type="ARBA" id="ARBA00048248"/>
    </source>
</evidence>
<dbReference type="Pfam" id="PF00579">
    <property type="entry name" value="tRNA-synt_1b"/>
    <property type="match status" value="1"/>
</dbReference>
<dbReference type="PANTHER" id="PTHR11766">
    <property type="entry name" value="TYROSYL-TRNA SYNTHETASE"/>
    <property type="match status" value="1"/>
</dbReference>
<dbReference type="SUPFAM" id="SSF52374">
    <property type="entry name" value="Nucleotidylyl transferase"/>
    <property type="match status" value="1"/>
</dbReference>
<evidence type="ECO:0000313" key="13">
    <source>
        <dbReference type="Proteomes" id="UP000233517"/>
    </source>
</evidence>
<dbReference type="EMBL" id="PHAI01000001">
    <property type="protein sequence ID" value="PKM91846.1"/>
    <property type="molecule type" value="Genomic_DNA"/>
</dbReference>
<keyword evidence="6 10" id="KW-0030">Aminoacyl-tRNA synthetase</keyword>
<keyword evidence="4 10" id="KW-0067">ATP-binding</keyword>
<dbReference type="SMART" id="SM00363">
    <property type="entry name" value="S4"/>
    <property type="match status" value="1"/>
</dbReference>
<keyword evidence="5 10" id="KW-0648">Protein biosynthesis</keyword>
<dbReference type="SUPFAM" id="SSF55174">
    <property type="entry name" value="Alpha-L RNA-binding motif"/>
    <property type="match status" value="1"/>
</dbReference>
<dbReference type="PROSITE" id="PS50889">
    <property type="entry name" value="S4"/>
    <property type="match status" value="1"/>
</dbReference>
<reference evidence="12 13" key="1">
    <citation type="journal article" date="2017" name="ISME J.">
        <title>Potential for microbial H2 and metal transformations associated with novel bacteria and archaea in deep terrestrial subsurface sediments.</title>
        <authorList>
            <person name="Hernsdorf A.W."/>
            <person name="Amano Y."/>
            <person name="Miyakawa K."/>
            <person name="Ise K."/>
            <person name="Suzuki Y."/>
            <person name="Anantharaman K."/>
            <person name="Probst A."/>
            <person name="Burstein D."/>
            <person name="Thomas B.C."/>
            <person name="Banfield J.F."/>
        </authorList>
    </citation>
    <scope>NUCLEOTIDE SEQUENCE [LARGE SCALE GENOMIC DNA]</scope>
    <source>
        <strain evidence="12">HGW-Falkowbacteria-1</strain>
    </source>
</reference>
<comment type="caution">
    <text evidence="12">The sequence shown here is derived from an EMBL/GenBank/DDBJ whole genome shotgun (WGS) entry which is preliminary data.</text>
</comment>
<comment type="catalytic activity">
    <reaction evidence="7">
        <text>tRNA(Tyr) + L-tyrosine + ATP = L-tyrosyl-tRNA(Tyr) + AMP + diphosphate + H(+)</text>
        <dbReference type="Rhea" id="RHEA:10220"/>
        <dbReference type="Rhea" id="RHEA-COMP:9706"/>
        <dbReference type="Rhea" id="RHEA-COMP:9707"/>
        <dbReference type="ChEBI" id="CHEBI:15378"/>
        <dbReference type="ChEBI" id="CHEBI:30616"/>
        <dbReference type="ChEBI" id="CHEBI:33019"/>
        <dbReference type="ChEBI" id="CHEBI:58315"/>
        <dbReference type="ChEBI" id="CHEBI:78442"/>
        <dbReference type="ChEBI" id="CHEBI:78536"/>
        <dbReference type="ChEBI" id="CHEBI:456215"/>
        <dbReference type="EC" id="6.1.1.1"/>
    </reaction>
</comment>
<dbReference type="Proteomes" id="UP000233517">
    <property type="component" value="Unassembled WGS sequence"/>
</dbReference>
<dbReference type="InterPro" id="IPR024088">
    <property type="entry name" value="Tyr-tRNA-ligase_bac-type"/>
</dbReference>
<accession>A0A2N2EAY8</accession>
<gene>
    <name evidence="12" type="primary">tyrS</name>
    <name evidence="12" type="ORF">CVU82_01405</name>
</gene>
<evidence type="ECO:0000256" key="4">
    <source>
        <dbReference type="ARBA" id="ARBA00022840"/>
    </source>
</evidence>
<evidence type="ECO:0000256" key="8">
    <source>
        <dbReference type="NCBIfam" id="TIGR00234"/>
    </source>
</evidence>
<evidence type="ECO:0000259" key="11">
    <source>
        <dbReference type="SMART" id="SM00363"/>
    </source>
</evidence>
<dbReference type="InterPro" id="IPR002305">
    <property type="entry name" value="aa-tRNA-synth_Ic"/>
</dbReference>
<dbReference type="Gene3D" id="3.10.290.10">
    <property type="entry name" value="RNA-binding S4 domain"/>
    <property type="match status" value="1"/>
</dbReference>
<dbReference type="InterPro" id="IPR002307">
    <property type="entry name" value="Tyr-tRNA-ligase"/>
</dbReference>
<dbReference type="EC" id="6.1.1.1" evidence="1 8"/>
<dbReference type="InterPro" id="IPR014729">
    <property type="entry name" value="Rossmann-like_a/b/a_fold"/>
</dbReference>
<feature type="domain" description="RNA-binding S4" evidence="11">
    <location>
        <begin position="349"/>
        <end position="404"/>
    </location>
</feature>
<comment type="similarity">
    <text evidence="10">Belongs to the class-I aminoacyl-tRNA synthetase family.</text>
</comment>
<dbReference type="GO" id="GO:0005524">
    <property type="term" value="F:ATP binding"/>
    <property type="evidence" value="ECO:0007669"/>
    <property type="project" value="UniProtKB-KW"/>
</dbReference>
<dbReference type="CDD" id="cd00805">
    <property type="entry name" value="TyrRS_core"/>
    <property type="match status" value="1"/>
</dbReference>
<evidence type="ECO:0000256" key="2">
    <source>
        <dbReference type="ARBA" id="ARBA00022598"/>
    </source>
</evidence>
<evidence type="ECO:0000313" key="12">
    <source>
        <dbReference type="EMBL" id="PKM91846.1"/>
    </source>
</evidence>
<dbReference type="Pfam" id="PF01479">
    <property type="entry name" value="S4"/>
    <property type="match status" value="1"/>
</dbReference>
<dbReference type="InterPro" id="IPR036986">
    <property type="entry name" value="S4_RNA-bd_sf"/>
</dbReference>
<dbReference type="GO" id="GO:0003723">
    <property type="term" value="F:RNA binding"/>
    <property type="evidence" value="ECO:0007669"/>
    <property type="project" value="UniProtKB-KW"/>
</dbReference>
<organism evidence="12 13">
    <name type="scientific">Candidatus Falkowbacteria bacterium HGW-Falkowbacteria-1</name>
    <dbReference type="NCBI Taxonomy" id="2013768"/>
    <lineage>
        <taxon>Bacteria</taxon>
        <taxon>Candidatus Falkowiibacteriota</taxon>
    </lineage>
</organism>
<dbReference type="GO" id="GO:0006437">
    <property type="term" value="P:tyrosyl-tRNA aminoacylation"/>
    <property type="evidence" value="ECO:0007669"/>
    <property type="project" value="UniProtKB-UniRule"/>
</dbReference>
<name>A0A2N2EAY8_9BACT</name>
<evidence type="ECO:0000256" key="5">
    <source>
        <dbReference type="ARBA" id="ARBA00022917"/>
    </source>
</evidence>
<dbReference type="GO" id="GO:0004831">
    <property type="term" value="F:tyrosine-tRNA ligase activity"/>
    <property type="evidence" value="ECO:0007669"/>
    <property type="project" value="UniProtKB-UniRule"/>
</dbReference>
<dbReference type="CDD" id="cd00165">
    <property type="entry name" value="S4"/>
    <property type="match status" value="1"/>
</dbReference>
<evidence type="ECO:0000256" key="6">
    <source>
        <dbReference type="ARBA" id="ARBA00023146"/>
    </source>
</evidence>
<proteinExistence type="inferred from homology"/>
<dbReference type="AlphaFoldDB" id="A0A2N2EAY8"/>
<evidence type="ECO:0000256" key="9">
    <source>
        <dbReference type="PROSITE-ProRule" id="PRU00182"/>
    </source>
</evidence>
<evidence type="ECO:0000256" key="3">
    <source>
        <dbReference type="ARBA" id="ARBA00022741"/>
    </source>
</evidence>
<protein>
    <recommendedName>
        <fullName evidence="1 8">Tyrosine--tRNA ligase</fullName>
        <ecNumber evidence="1 8">6.1.1.1</ecNumber>
    </recommendedName>
</protein>
<dbReference type="PANTHER" id="PTHR11766:SF1">
    <property type="entry name" value="TYROSINE--TRNA LIGASE"/>
    <property type="match status" value="1"/>
</dbReference>
<dbReference type="NCBIfam" id="TIGR00234">
    <property type="entry name" value="tyrS"/>
    <property type="match status" value="1"/>
</dbReference>
<evidence type="ECO:0000256" key="10">
    <source>
        <dbReference type="RuleBase" id="RU363036"/>
    </source>
</evidence>
<dbReference type="Gene3D" id="3.40.50.620">
    <property type="entry name" value="HUPs"/>
    <property type="match status" value="1"/>
</dbReference>
<dbReference type="PRINTS" id="PR01040">
    <property type="entry name" value="TRNASYNTHTYR"/>
</dbReference>
<dbReference type="InterPro" id="IPR002942">
    <property type="entry name" value="S4_RNA-bd"/>
</dbReference>